<evidence type="ECO:0000313" key="1">
    <source>
        <dbReference type="EMBL" id="KEK22711.1"/>
    </source>
</evidence>
<evidence type="ECO:0008006" key="3">
    <source>
        <dbReference type="Google" id="ProtNLM"/>
    </source>
</evidence>
<dbReference type="EMBL" id="JOTM01000026">
    <property type="protein sequence ID" value="KEK22711.1"/>
    <property type="molecule type" value="Genomic_DNA"/>
</dbReference>
<proteinExistence type="predicted"/>
<dbReference type="OrthoDB" id="2680239at2"/>
<accession>A0A073K826</accession>
<gene>
    <name evidence="1" type="ORF">BAGA_16475</name>
</gene>
<dbReference type="eggNOG" id="ENOG5033M5Q">
    <property type="taxonomic scope" value="Bacteria"/>
</dbReference>
<protein>
    <recommendedName>
        <fullName evidence="3">YppF-like protein</fullName>
    </recommendedName>
</protein>
<sequence length="64" mass="7381">MKLGDLKQAFVQKKGYSTEDMNELLDFARHHYLEGKICISEYRVLIRELETNGATKPTHAILES</sequence>
<dbReference type="RefSeq" id="WP_033676891.1">
    <property type="nucleotide sequence ID" value="NZ_JOTM01000026.1"/>
</dbReference>
<dbReference type="Proteomes" id="UP000027778">
    <property type="component" value="Unassembled WGS sequence"/>
</dbReference>
<dbReference type="InterPro" id="IPR025553">
    <property type="entry name" value="YppF"/>
</dbReference>
<comment type="caution">
    <text evidence="1">The sequence shown here is derived from an EMBL/GenBank/DDBJ whole genome shotgun (WGS) entry which is preliminary data.</text>
</comment>
<keyword evidence="2" id="KW-1185">Reference proteome</keyword>
<reference evidence="1 2" key="1">
    <citation type="submission" date="2014-06" db="EMBL/GenBank/DDBJ databases">
        <title>Draft genome sequence of Bacillus gaemokensis JCM 15801 (MCCC 1A00707).</title>
        <authorList>
            <person name="Lai Q."/>
            <person name="Liu Y."/>
            <person name="Shao Z."/>
        </authorList>
    </citation>
    <scope>NUCLEOTIDE SEQUENCE [LARGE SCALE GENOMIC DNA]</scope>
    <source>
        <strain evidence="1 2">JCM 15801</strain>
    </source>
</reference>
<dbReference type="AlphaFoldDB" id="A0A073K826"/>
<dbReference type="Pfam" id="PF14178">
    <property type="entry name" value="YppF"/>
    <property type="match status" value="1"/>
</dbReference>
<evidence type="ECO:0000313" key="2">
    <source>
        <dbReference type="Proteomes" id="UP000027778"/>
    </source>
</evidence>
<name>A0A073K826_9BACI</name>
<organism evidence="1 2">
    <name type="scientific">Bacillus gaemokensis</name>
    <dbReference type="NCBI Taxonomy" id="574375"/>
    <lineage>
        <taxon>Bacteria</taxon>
        <taxon>Bacillati</taxon>
        <taxon>Bacillota</taxon>
        <taxon>Bacilli</taxon>
        <taxon>Bacillales</taxon>
        <taxon>Bacillaceae</taxon>
        <taxon>Bacillus</taxon>
        <taxon>Bacillus cereus group</taxon>
    </lineage>
</organism>